<feature type="transmembrane region" description="Helical" evidence="6">
    <location>
        <begin position="42"/>
        <end position="67"/>
    </location>
</feature>
<evidence type="ECO:0000313" key="7">
    <source>
        <dbReference type="EMBL" id="QSQ26838.1"/>
    </source>
</evidence>
<gene>
    <name evidence="7" type="ORF">JY651_18820</name>
</gene>
<feature type="transmembrane region" description="Helical" evidence="6">
    <location>
        <begin position="160"/>
        <end position="184"/>
    </location>
</feature>
<evidence type="ECO:0000256" key="1">
    <source>
        <dbReference type="ARBA" id="ARBA00004651"/>
    </source>
</evidence>
<dbReference type="Pfam" id="PF03706">
    <property type="entry name" value="LPG_synthase_TM"/>
    <property type="match status" value="1"/>
</dbReference>
<accession>A0ABX7P8P7</accession>
<evidence type="ECO:0000256" key="3">
    <source>
        <dbReference type="ARBA" id="ARBA00022692"/>
    </source>
</evidence>
<reference evidence="7 8" key="1">
    <citation type="submission" date="2021-02" db="EMBL/GenBank/DDBJ databases">
        <title>De Novo genome assembly of isolated myxobacteria.</title>
        <authorList>
            <person name="Stevens D.C."/>
        </authorList>
    </citation>
    <scope>NUCLEOTIDE SEQUENCE [LARGE SCALE GENOMIC DNA]</scope>
    <source>
        <strain evidence="8">SCPEA02</strain>
    </source>
</reference>
<evidence type="ECO:0000313" key="8">
    <source>
        <dbReference type="Proteomes" id="UP000662747"/>
    </source>
</evidence>
<keyword evidence="3 6" id="KW-0812">Transmembrane</keyword>
<keyword evidence="2" id="KW-1003">Cell membrane</keyword>
<dbReference type="RefSeq" id="WP_206728380.1">
    <property type="nucleotide sequence ID" value="NZ_CP071090.1"/>
</dbReference>
<keyword evidence="8" id="KW-1185">Reference proteome</keyword>
<name>A0ABX7P8P7_9BACT</name>
<feature type="transmembrane region" description="Helical" evidence="6">
    <location>
        <begin position="264"/>
        <end position="285"/>
    </location>
</feature>
<evidence type="ECO:0000256" key="2">
    <source>
        <dbReference type="ARBA" id="ARBA00022475"/>
    </source>
</evidence>
<proteinExistence type="predicted"/>
<dbReference type="EMBL" id="CP071090">
    <property type="protein sequence ID" value="QSQ26838.1"/>
    <property type="molecule type" value="Genomic_DNA"/>
</dbReference>
<sequence length="361" mass="38551">MKQYRARAVFVLGLAVAAVCLHLTFRNADMSRTWETVARLGPVVLLAFMPYGVSLALDGLAWSRLLATLGRSVDAAKLFCLRASAEALVISLPAGALLAETMKPVLLRSQHGVPLAEGVSVIAVRKVLILLGHGLYLCVGLMLGARILTGPSMQRIGGSALPWLMGAMAVALVGIALMSGWVMAGGLAGRLGRWLQRMPIHSVRGWVERKRADLEKADGTLRRLLVPRRLAPLAVPYLGMWLAESVEAYLLLRLLGFDLTFGDAVALEALMSVVRALVFFIPAGLGVQDAGYAAFLSWPGGADALNAVAAFVLLKRARELCWMGVGYVLLLQTRLKGATGTTPFSLRFAESQPAPGVASDL</sequence>
<organism evidence="7 8">
    <name type="scientific">Pyxidicoccus parkwayensis</name>
    <dbReference type="NCBI Taxonomy" id="2813578"/>
    <lineage>
        <taxon>Bacteria</taxon>
        <taxon>Pseudomonadati</taxon>
        <taxon>Myxococcota</taxon>
        <taxon>Myxococcia</taxon>
        <taxon>Myxococcales</taxon>
        <taxon>Cystobacterineae</taxon>
        <taxon>Myxococcaceae</taxon>
        <taxon>Pyxidicoccus</taxon>
    </lineage>
</organism>
<feature type="transmembrane region" description="Helical" evidence="6">
    <location>
        <begin position="291"/>
        <end position="314"/>
    </location>
</feature>
<evidence type="ECO:0000256" key="4">
    <source>
        <dbReference type="ARBA" id="ARBA00022989"/>
    </source>
</evidence>
<evidence type="ECO:0000256" key="6">
    <source>
        <dbReference type="SAM" id="Phobius"/>
    </source>
</evidence>
<dbReference type="Proteomes" id="UP000662747">
    <property type="component" value="Chromosome"/>
</dbReference>
<evidence type="ECO:0000256" key="5">
    <source>
        <dbReference type="ARBA" id="ARBA00023136"/>
    </source>
</evidence>
<feature type="transmembrane region" description="Helical" evidence="6">
    <location>
        <begin position="127"/>
        <end position="148"/>
    </location>
</feature>
<keyword evidence="4 6" id="KW-1133">Transmembrane helix</keyword>
<protein>
    <submittedName>
        <fullName evidence="7">Flippase-like domain-containing protein</fullName>
    </submittedName>
</protein>
<keyword evidence="5 6" id="KW-0472">Membrane</keyword>
<comment type="subcellular location">
    <subcellularLocation>
        <location evidence="1">Cell membrane</location>
        <topology evidence="1">Multi-pass membrane protein</topology>
    </subcellularLocation>
</comment>
<dbReference type="InterPro" id="IPR022791">
    <property type="entry name" value="L-PG_synthase/AglD"/>
</dbReference>